<organism evidence="2 3">
    <name type="scientific">Hondaea fermentalgiana</name>
    <dbReference type="NCBI Taxonomy" id="2315210"/>
    <lineage>
        <taxon>Eukaryota</taxon>
        <taxon>Sar</taxon>
        <taxon>Stramenopiles</taxon>
        <taxon>Bigyra</taxon>
        <taxon>Labyrinthulomycetes</taxon>
        <taxon>Thraustochytrida</taxon>
        <taxon>Thraustochytriidae</taxon>
        <taxon>Hondaea</taxon>
    </lineage>
</organism>
<feature type="compositionally biased region" description="Low complexity" evidence="1">
    <location>
        <begin position="76"/>
        <end position="86"/>
    </location>
</feature>
<evidence type="ECO:0000313" key="3">
    <source>
        <dbReference type="Proteomes" id="UP000241890"/>
    </source>
</evidence>
<gene>
    <name evidence="2" type="ORF">FCC1311_105252</name>
</gene>
<keyword evidence="3" id="KW-1185">Reference proteome</keyword>
<dbReference type="EMBL" id="BEYU01000186">
    <property type="protein sequence ID" value="GBG34302.1"/>
    <property type="molecule type" value="Genomic_DNA"/>
</dbReference>
<comment type="caution">
    <text evidence="2">The sequence shown here is derived from an EMBL/GenBank/DDBJ whole genome shotgun (WGS) entry which is preliminary data.</text>
</comment>
<dbReference type="InParanoid" id="A0A2R5GTW5"/>
<evidence type="ECO:0000256" key="1">
    <source>
        <dbReference type="SAM" id="MobiDB-lite"/>
    </source>
</evidence>
<evidence type="ECO:0000313" key="2">
    <source>
        <dbReference type="EMBL" id="GBG34302.1"/>
    </source>
</evidence>
<dbReference type="AlphaFoldDB" id="A0A2R5GTW5"/>
<dbReference type="Proteomes" id="UP000241890">
    <property type="component" value="Unassembled WGS sequence"/>
</dbReference>
<feature type="region of interest" description="Disordered" evidence="1">
    <location>
        <begin position="76"/>
        <end position="104"/>
    </location>
</feature>
<protein>
    <submittedName>
        <fullName evidence="2">Uncharacterized protein</fullName>
    </submittedName>
</protein>
<accession>A0A2R5GTW5</accession>
<proteinExistence type="predicted"/>
<sequence>MRELETASSSAESFAMFVLEKKFWEQVGVERMDGAAFNFRDWYESTLRELPLEMRCAKLLDLANLLATRLHHSNNAAASAQNANQQTKGIAMRSPHQSIRPEKPSFKEIVRVERKLNGRTSTITGTLVGRDHAG</sequence>
<name>A0A2R5GTW5_9STRA</name>
<reference evidence="2 3" key="1">
    <citation type="submission" date="2017-12" db="EMBL/GenBank/DDBJ databases">
        <title>Sequencing, de novo assembly and annotation of complete genome of a new Thraustochytrid species, strain FCC1311.</title>
        <authorList>
            <person name="Sedici K."/>
            <person name="Godart F."/>
            <person name="Aiese Cigliano R."/>
            <person name="Sanseverino W."/>
            <person name="Barakat M."/>
            <person name="Ortet P."/>
            <person name="Marechal E."/>
            <person name="Cagnac O."/>
            <person name="Amato A."/>
        </authorList>
    </citation>
    <scope>NUCLEOTIDE SEQUENCE [LARGE SCALE GENOMIC DNA]</scope>
</reference>